<dbReference type="EMBL" id="CAJOBB010010572">
    <property type="protein sequence ID" value="CAF4247087.1"/>
    <property type="molecule type" value="Genomic_DNA"/>
</dbReference>
<evidence type="ECO:0000313" key="4">
    <source>
        <dbReference type="EMBL" id="CAF4200971.1"/>
    </source>
</evidence>
<evidence type="ECO:0000256" key="1">
    <source>
        <dbReference type="SAM" id="MobiDB-lite"/>
    </source>
</evidence>
<feature type="region of interest" description="Disordered" evidence="1">
    <location>
        <begin position="95"/>
        <end position="118"/>
    </location>
</feature>
<dbReference type="EMBL" id="CAJNOE010003871">
    <property type="protein sequence ID" value="CAF1506610.1"/>
    <property type="molecule type" value="Genomic_DNA"/>
</dbReference>
<evidence type="ECO:0000313" key="5">
    <source>
        <dbReference type="EMBL" id="CAF4247087.1"/>
    </source>
</evidence>
<dbReference type="Proteomes" id="UP000663881">
    <property type="component" value="Unassembled WGS sequence"/>
</dbReference>
<reference evidence="4" key="1">
    <citation type="submission" date="2021-02" db="EMBL/GenBank/DDBJ databases">
        <authorList>
            <person name="Nowell W R."/>
        </authorList>
    </citation>
    <scope>NUCLEOTIDE SEQUENCE</scope>
</reference>
<gene>
    <name evidence="3" type="ORF">IZO911_LOCUS45257</name>
    <name evidence="5" type="ORF">KXQ929_LOCUS42599</name>
    <name evidence="4" type="ORF">OKA104_LOCUS40986</name>
    <name evidence="2" type="ORF">VCS650_LOCUS2912</name>
</gene>
<feature type="compositionally biased region" description="Basic and acidic residues" evidence="1">
    <location>
        <begin position="97"/>
        <end position="110"/>
    </location>
</feature>
<organism evidence="4 6">
    <name type="scientific">Adineta steineri</name>
    <dbReference type="NCBI Taxonomy" id="433720"/>
    <lineage>
        <taxon>Eukaryota</taxon>
        <taxon>Metazoa</taxon>
        <taxon>Spiralia</taxon>
        <taxon>Gnathifera</taxon>
        <taxon>Rotifera</taxon>
        <taxon>Eurotatoria</taxon>
        <taxon>Bdelloidea</taxon>
        <taxon>Adinetida</taxon>
        <taxon>Adinetidae</taxon>
        <taxon>Adineta</taxon>
    </lineage>
</organism>
<name>A0A820B592_9BILA</name>
<dbReference type="Proteomes" id="UP000663891">
    <property type="component" value="Unassembled WGS sequence"/>
</dbReference>
<dbReference type="EMBL" id="CAJNON010000015">
    <property type="protein sequence ID" value="CAF0780711.1"/>
    <property type="molecule type" value="Genomic_DNA"/>
</dbReference>
<dbReference type="Proteomes" id="UP000663868">
    <property type="component" value="Unassembled WGS sequence"/>
</dbReference>
<evidence type="ECO:0000313" key="6">
    <source>
        <dbReference type="Proteomes" id="UP000663881"/>
    </source>
</evidence>
<dbReference type="EMBL" id="CAJOAY010009269">
    <property type="protein sequence ID" value="CAF4200971.1"/>
    <property type="molecule type" value="Genomic_DNA"/>
</dbReference>
<dbReference type="AlphaFoldDB" id="A0A820B592"/>
<evidence type="ECO:0000313" key="3">
    <source>
        <dbReference type="EMBL" id="CAF1506610.1"/>
    </source>
</evidence>
<evidence type="ECO:0000313" key="2">
    <source>
        <dbReference type="EMBL" id="CAF0780711.1"/>
    </source>
</evidence>
<dbReference type="Proteomes" id="UP000663860">
    <property type="component" value="Unassembled WGS sequence"/>
</dbReference>
<protein>
    <submittedName>
        <fullName evidence="4">Uncharacterized protein</fullName>
    </submittedName>
</protein>
<proteinExistence type="predicted"/>
<accession>A0A820B592</accession>
<sequence>MMNTLSHSSEVEESNEENVSDRGLLSCLLWNKLEGDPNELLKKLNEGWVVDEGCDPLDQPETCDYHKGAYGCYRFAYSNTGPDAQACSDKNGNFISDPRKGGGTVDKETPSGDLIQSA</sequence>
<comment type="caution">
    <text evidence="4">The sequence shown here is derived from an EMBL/GenBank/DDBJ whole genome shotgun (WGS) entry which is preliminary data.</text>
</comment>